<keyword evidence="16" id="KW-1185">Reference proteome</keyword>
<evidence type="ECO:0000256" key="3">
    <source>
        <dbReference type="ARBA" id="ARBA00008061"/>
    </source>
</evidence>
<evidence type="ECO:0000256" key="5">
    <source>
        <dbReference type="ARBA" id="ARBA00017303"/>
    </source>
</evidence>
<evidence type="ECO:0000256" key="11">
    <source>
        <dbReference type="RuleBase" id="RU003615"/>
    </source>
</evidence>
<keyword evidence="10 12" id="KW-0326">Glycosidase</keyword>
<dbReference type="InterPro" id="IPR006047">
    <property type="entry name" value="GH13_cat_dom"/>
</dbReference>
<dbReference type="InterPro" id="IPR031319">
    <property type="entry name" value="A-amylase_C"/>
</dbReference>
<dbReference type="SUPFAM" id="SSF51445">
    <property type="entry name" value="(Trans)glycosidases"/>
    <property type="match status" value="1"/>
</dbReference>
<proteinExistence type="inferred from homology"/>
<comment type="catalytic activity">
    <reaction evidence="1 12">
        <text>Endohydrolysis of (1-&gt;4)-alpha-D-glucosidic linkages in polysaccharides containing three or more (1-&gt;4)-alpha-linked D-glucose units.</text>
        <dbReference type="EC" id="3.2.1.1"/>
    </reaction>
</comment>
<dbReference type="GO" id="GO:0004556">
    <property type="term" value="F:alpha-amylase activity"/>
    <property type="evidence" value="ECO:0007669"/>
    <property type="project" value="UniProtKB-UniRule"/>
</dbReference>
<dbReference type="Gene3D" id="3.20.20.80">
    <property type="entry name" value="Glycosidases"/>
    <property type="match status" value="1"/>
</dbReference>
<sequence>MRSRRNRKRLLGGAMAGVLATGGLYVVAPWQSQAEPPGEKTVTATLFQTPYAKVGQACTDSLGPSGYGYVEVSPATEHIAGDQWWTTYQPVSYEIAGRLGNAQDFEAMVNACHEAGVKVIADAVINHMSAGSGTGTGGTEYTKYNYPGYYQDGDFHGCREDIKDYKNAEEVQNCELVGLADLDTGSDAVQSTIAEYLDTLRGMGVDGFRIDAAKHMTPGDLEGIKSKMSDPGFWVSEVIHGAGEPITPEQYVGLGDVDEFRYGTHLKSAFQSGDLGQLKSIAEGKLESGKARTFVDNWDTERNGSTLSYKDGDLYTLANAFMLAHPYGSPNVYSGYEFSEEDAGPPSGDEGFTRMYANPKITGMVGFRNAVGDAELTDWWAEGGALSFSRGDKGFVALNAGDGELQKSFSSSLPAGTYCNVAQAAPDDCADNTVTVAEDGSVEATLPAKGALALHTGATQ</sequence>
<evidence type="ECO:0000256" key="9">
    <source>
        <dbReference type="ARBA" id="ARBA00023277"/>
    </source>
</evidence>
<comment type="similarity">
    <text evidence="3 11">Belongs to the glycosyl hydrolase 13 family.</text>
</comment>
<dbReference type="AlphaFoldDB" id="A0A1E7JY49"/>
<evidence type="ECO:0000256" key="4">
    <source>
        <dbReference type="ARBA" id="ARBA00012595"/>
    </source>
</evidence>
<keyword evidence="8" id="KW-0106">Calcium</keyword>
<keyword evidence="6" id="KW-0479">Metal-binding</keyword>
<evidence type="ECO:0000259" key="13">
    <source>
        <dbReference type="SMART" id="SM00632"/>
    </source>
</evidence>
<dbReference type="InterPro" id="IPR006048">
    <property type="entry name" value="A-amylase/branching_C"/>
</dbReference>
<gene>
    <name evidence="15" type="ORF">AN216_19270</name>
</gene>
<dbReference type="EC" id="3.2.1.1" evidence="4 12"/>
<dbReference type="SMART" id="SM00632">
    <property type="entry name" value="Aamy_C"/>
    <property type="match status" value="1"/>
</dbReference>
<evidence type="ECO:0000259" key="14">
    <source>
        <dbReference type="SMART" id="SM00642"/>
    </source>
</evidence>
<comment type="caution">
    <text evidence="15">The sequence shown here is derived from an EMBL/GenBank/DDBJ whole genome shotgun (WGS) entry which is preliminary data.</text>
</comment>
<evidence type="ECO:0000256" key="7">
    <source>
        <dbReference type="ARBA" id="ARBA00022801"/>
    </source>
</evidence>
<dbReference type="GO" id="GO:0005975">
    <property type="term" value="P:carbohydrate metabolic process"/>
    <property type="evidence" value="ECO:0007669"/>
    <property type="project" value="InterPro"/>
</dbReference>
<dbReference type="PRINTS" id="PR00110">
    <property type="entry name" value="ALPHAAMYLASE"/>
</dbReference>
<evidence type="ECO:0000256" key="6">
    <source>
        <dbReference type="ARBA" id="ARBA00022723"/>
    </source>
</evidence>
<dbReference type="PROSITE" id="PS51318">
    <property type="entry name" value="TAT"/>
    <property type="match status" value="1"/>
</dbReference>
<dbReference type="EMBL" id="LJGU01000136">
    <property type="protein sequence ID" value="OEU96608.1"/>
    <property type="molecule type" value="Genomic_DNA"/>
</dbReference>
<organism evidence="15 16">
    <name type="scientific">Streptomyces oceani</name>
    <dbReference type="NCBI Taxonomy" id="1075402"/>
    <lineage>
        <taxon>Bacteria</taxon>
        <taxon>Bacillati</taxon>
        <taxon>Actinomycetota</taxon>
        <taxon>Actinomycetes</taxon>
        <taxon>Kitasatosporales</taxon>
        <taxon>Streptomycetaceae</taxon>
        <taxon>Streptomyces</taxon>
    </lineage>
</organism>
<evidence type="ECO:0000256" key="1">
    <source>
        <dbReference type="ARBA" id="ARBA00000548"/>
    </source>
</evidence>
<dbReference type="InterPro" id="IPR006311">
    <property type="entry name" value="TAT_signal"/>
</dbReference>
<comment type="cofactor">
    <cofactor evidence="2">
        <name>Ca(2+)</name>
        <dbReference type="ChEBI" id="CHEBI:29108"/>
    </cofactor>
</comment>
<keyword evidence="7 12" id="KW-0378">Hydrolase</keyword>
<evidence type="ECO:0000256" key="2">
    <source>
        <dbReference type="ARBA" id="ARBA00001913"/>
    </source>
</evidence>
<protein>
    <recommendedName>
        <fullName evidence="5 12">Alpha-amylase</fullName>
        <ecNumber evidence="4 12">3.2.1.1</ecNumber>
    </recommendedName>
</protein>
<evidence type="ECO:0000256" key="8">
    <source>
        <dbReference type="ARBA" id="ARBA00022837"/>
    </source>
</evidence>
<dbReference type="Gene3D" id="2.60.40.1180">
    <property type="entry name" value="Golgi alpha-mannosidase II"/>
    <property type="match status" value="1"/>
</dbReference>
<dbReference type="SUPFAM" id="SSF51011">
    <property type="entry name" value="Glycosyl hydrolase domain"/>
    <property type="match status" value="1"/>
</dbReference>
<accession>A0A1E7JY49</accession>
<dbReference type="CDD" id="cd11317">
    <property type="entry name" value="AmyAc_bac_euk_AmyA"/>
    <property type="match status" value="1"/>
</dbReference>
<dbReference type="SMART" id="SM00642">
    <property type="entry name" value="Aamy"/>
    <property type="match status" value="1"/>
</dbReference>
<evidence type="ECO:0000256" key="12">
    <source>
        <dbReference type="RuleBase" id="RU361134"/>
    </source>
</evidence>
<dbReference type="OrthoDB" id="9805159at2"/>
<dbReference type="InterPro" id="IPR006046">
    <property type="entry name" value="Alpha_amylase"/>
</dbReference>
<dbReference type="InterPro" id="IPR013780">
    <property type="entry name" value="Glyco_hydro_b"/>
</dbReference>
<dbReference type="RefSeq" id="WP_070197940.1">
    <property type="nucleotide sequence ID" value="NZ_LJGU01000136.1"/>
</dbReference>
<feature type="domain" description="Alpha-amylase C-terminal" evidence="13">
    <location>
        <begin position="377"/>
        <end position="459"/>
    </location>
</feature>
<dbReference type="Proteomes" id="UP000176101">
    <property type="component" value="Unassembled WGS sequence"/>
</dbReference>
<evidence type="ECO:0000313" key="16">
    <source>
        <dbReference type="Proteomes" id="UP000176101"/>
    </source>
</evidence>
<keyword evidence="9 12" id="KW-0119">Carbohydrate metabolism</keyword>
<evidence type="ECO:0000313" key="15">
    <source>
        <dbReference type="EMBL" id="OEU96608.1"/>
    </source>
</evidence>
<evidence type="ECO:0000256" key="10">
    <source>
        <dbReference type="ARBA" id="ARBA00023295"/>
    </source>
</evidence>
<reference evidence="15 16" key="1">
    <citation type="journal article" date="2016" name="Front. Microbiol.">
        <title>Comparative Genomics Analysis of Streptomyces Species Reveals Their Adaptation to the Marine Environment and Their Diversity at the Genomic Level.</title>
        <authorList>
            <person name="Tian X."/>
            <person name="Zhang Z."/>
            <person name="Yang T."/>
            <person name="Chen M."/>
            <person name="Li J."/>
            <person name="Chen F."/>
            <person name="Yang J."/>
            <person name="Li W."/>
            <person name="Zhang B."/>
            <person name="Zhang Z."/>
            <person name="Wu J."/>
            <person name="Zhang C."/>
            <person name="Long L."/>
            <person name="Xiao J."/>
        </authorList>
    </citation>
    <scope>NUCLEOTIDE SEQUENCE [LARGE SCALE GENOMIC DNA]</scope>
    <source>
        <strain evidence="15 16">SCSIO 02100</strain>
    </source>
</reference>
<dbReference type="PANTHER" id="PTHR43447">
    <property type="entry name" value="ALPHA-AMYLASE"/>
    <property type="match status" value="1"/>
</dbReference>
<dbReference type="Pfam" id="PF02806">
    <property type="entry name" value="Alpha-amylase_C"/>
    <property type="match status" value="1"/>
</dbReference>
<dbReference type="InterPro" id="IPR017853">
    <property type="entry name" value="GH"/>
</dbReference>
<name>A0A1E7JY49_9ACTN</name>
<dbReference type="STRING" id="1075402.AN216_19270"/>
<dbReference type="GO" id="GO:0046872">
    <property type="term" value="F:metal ion binding"/>
    <property type="evidence" value="ECO:0007669"/>
    <property type="project" value="UniProtKB-KW"/>
</dbReference>
<feature type="domain" description="Glycosyl hydrolase family 13 catalytic" evidence="14">
    <location>
        <begin position="41"/>
        <end position="368"/>
    </location>
</feature>
<dbReference type="PATRIC" id="fig|1075402.3.peg.1295"/>
<dbReference type="Pfam" id="PF00128">
    <property type="entry name" value="Alpha-amylase"/>
    <property type="match status" value="1"/>
</dbReference>